<dbReference type="EMBL" id="JAUSRO010000003">
    <property type="protein sequence ID" value="MDP9898630.1"/>
    <property type="molecule type" value="Genomic_DNA"/>
</dbReference>
<keyword evidence="1" id="KW-0732">Signal</keyword>
<name>A0ABT9S2Q5_9BURK</name>
<evidence type="ECO:0000313" key="3">
    <source>
        <dbReference type="Proteomes" id="UP001226867"/>
    </source>
</evidence>
<feature type="chain" id="PRO_5045959689" description="Helicase SNF2" evidence="1">
    <location>
        <begin position="23"/>
        <end position="125"/>
    </location>
</feature>
<dbReference type="Proteomes" id="UP001226867">
    <property type="component" value="Unassembled WGS sequence"/>
</dbReference>
<organism evidence="2 3">
    <name type="scientific">Variovorax ginsengisoli</name>
    <dbReference type="NCBI Taxonomy" id="363844"/>
    <lineage>
        <taxon>Bacteria</taxon>
        <taxon>Pseudomonadati</taxon>
        <taxon>Pseudomonadota</taxon>
        <taxon>Betaproteobacteria</taxon>
        <taxon>Burkholderiales</taxon>
        <taxon>Comamonadaceae</taxon>
        <taxon>Variovorax</taxon>
    </lineage>
</organism>
<evidence type="ECO:0008006" key="4">
    <source>
        <dbReference type="Google" id="ProtNLM"/>
    </source>
</evidence>
<reference evidence="2 3" key="1">
    <citation type="submission" date="2023-07" db="EMBL/GenBank/DDBJ databases">
        <title>Sorghum-associated microbial communities from plants grown in Nebraska, USA.</title>
        <authorList>
            <person name="Schachtman D."/>
        </authorList>
    </citation>
    <scope>NUCLEOTIDE SEQUENCE [LARGE SCALE GENOMIC DNA]</scope>
    <source>
        <strain evidence="2 3">DS1607</strain>
    </source>
</reference>
<evidence type="ECO:0000256" key="1">
    <source>
        <dbReference type="SAM" id="SignalP"/>
    </source>
</evidence>
<sequence>MKTSKIIAAAALCLIAAVSAQAETYQGVLATPTFNNRATVAAEAVVAAHTANPYAEGANAGVAPVVAGNVDRASVQREAVAAARAGDVYAEGASAGVAPVMASNVDRATVRAEARAAARSNFAAL</sequence>
<gene>
    <name evidence="2" type="ORF">J2W36_000874</name>
</gene>
<dbReference type="RefSeq" id="WP_307688461.1">
    <property type="nucleotide sequence ID" value="NZ_JAUSRO010000003.1"/>
</dbReference>
<feature type="signal peptide" evidence="1">
    <location>
        <begin position="1"/>
        <end position="22"/>
    </location>
</feature>
<accession>A0ABT9S2Q5</accession>
<evidence type="ECO:0000313" key="2">
    <source>
        <dbReference type="EMBL" id="MDP9898630.1"/>
    </source>
</evidence>
<keyword evidence="3" id="KW-1185">Reference proteome</keyword>
<proteinExistence type="predicted"/>
<comment type="caution">
    <text evidence="2">The sequence shown here is derived from an EMBL/GenBank/DDBJ whole genome shotgun (WGS) entry which is preliminary data.</text>
</comment>
<protein>
    <recommendedName>
        <fullName evidence="4">Helicase SNF2</fullName>
    </recommendedName>
</protein>